<evidence type="ECO:0000313" key="3">
    <source>
        <dbReference type="Proteomes" id="UP001278500"/>
    </source>
</evidence>
<evidence type="ECO:0000256" key="1">
    <source>
        <dbReference type="SAM" id="SignalP"/>
    </source>
</evidence>
<keyword evidence="3" id="KW-1185">Reference proteome</keyword>
<dbReference type="GeneID" id="87861235"/>
<feature type="signal peptide" evidence="1">
    <location>
        <begin position="1"/>
        <end position="17"/>
    </location>
</feature>
<dbReference type="Proteomes" id="UP001278500">
    <property type="component" value="Unassembled WGS sequence"/>
</dbReference>
<reference evidence="2" key="2">
    <citation type="submission" date="2023-06" db="EMBL/GenBank/DDBJ databases">
        <authorList>
            <consortium name="Lawrence Berkeley National Laboratory"/>
            <person name="Haridas S."/>
            <person name="Hensen N."/>
            <person name="Bonometti L."/>
            <person name="Westerberg I."/>
            <person name="Brannstrom I.O."/>
            <person name="Guillou S."/>
            <person name="Cros-Aarteil S."/>
            <person name="Calhoun S."/>
            <person name="Kuo A."/>
            <person name="Mondo S."/>
            <person name="Pangilinan J."/>
            <person name="Riley R."/>
            <person name="Labutti K."/>
            <person name="Andreopoulos B."/>
            <person name="Lipzen A."/>
            <person name="Chen C."/>
            <person name="Yanf M."/>
            <person name="Daum C."/>
            <person name="Ng V."/>
            <person name="Clum A."/>
            <person name="Steindorff A."/>
            <person name="Ohm R."/>
            <person name="Martin F."/>
            <person name="Silar P."/>
            <person name="Natvig D."/>
            <person name="Lalanne C."/>
            <person name="Gautier V."/>
            <person name="Ament-Velasquez S.L."/>
            <person name="Kruys A."/>
            <person name="Hutchinson M.I."/>
            <person name="Powell A.J."/>
            <person name="Barry K."/>
            <person name="Miller A.N."/>
            <person name="Grigoriev I.V."/>
            <person name="Debuchy R."/>
            <person name="Gladieux P."/>
            <person name="Thoren M.H."/>
            <person name="Johannesson H."/>
        </authorList>
    </citation>
    <scope>NUCLEOTIDE SEQUENCE</scope>
    <source>
        <strain evidence="2">CBS 560.94</strain>
    </source>
</reference>
<dbReference type="RefSeq" id="XP_062687069.1">
    <property type="nucleotide sequence ID" value="XM_062824081.1"/>
</dbReference>
<name>A0AAE0JQ79_9PEZI</name>
<organism evidence="2 3">
    <name type="scientific">Neurospora tetraspora</name>
    <dbReference type="NCBI Taxonomy" id="94610"/>
    <lineage>
        <taxon>Eukaryota</taxon>
        <taxon>Fungi</taxon>
        <taxon>Dikarya</taxon>
        <taxon>Ascomycota</taxon>
        <taxon>Pezizomycotina</taxon>
        <taxon>Sordariomycetes</taxon>
        <taxon>Sordariomycetidae</taxon>
        <taxon>Sordariales</taxon>
        <taxon>Sordariaceae</taxon>
        <taxon>Neurospora</taxon>
    </lineage>
</organism>
<gene>
    <name evidence="2" type="ORF">B0H65DRAFT_417269</name>
</gene>
<comment type="caution">
    <text evidence="2">The sequence shown here is derived from an EMBL/GenBank/DDBJ whole genome shotgun (WGS) entry which is preliminary data.</text>
</comment>
<sequence>MKWQTLVLSYLASTTLAAPVYVEPSPPSPVYTLRISGGGPDLDTHYLSASGSVIGVFPDKDNNPIKFYAVPNKDTGLVELHNWAGISSPGSPGSPNTPKTKAIALVGNARTGLMELTSVEDPAAIGCGDGDAVDCEWTSFTLNQGAPTSEGKPANTVSYAGPGGWVAFRSSKVEGGGWVVRWKYPQATTTQDFVPVDLVYEPIFTIADTKRSDDGTAPESWK</sequence>
<proteinExistence type="predicted"/>
<evidence type="ECO:0000313" key="2">
    <source>
        <dbReference type="EMBL" id="KAK3355691.1"/>
    </source>
</evidence>
<protein>
    <submittedName>
        <fullName evidence="2">Uncharacterized protein</fullName>
    </submittedName>
</protein>
<dbReference type="AlphaFoldDB" id="A0AAE0JQ79"/>
<dbReference type="EMBL" id="JAUEPP010000001">
    <property type="protein sequence ID" value="KAK3355691.1"/>
    <property type="molecule type" value="Genomic_DNA"/>
</dbReference>
<accession>A0AAE0JQ79</accession>
<reference evidence="2" key="1">
    <citation type="journal article" date="2023" name="Mol. Phylogenet. Evol.">
        <title>Genome-scale phylogeny and comparative genomics of the fungal order Sordariales.</title>
        <authorList>
            <person name="Hensen N."/>
            <person name="Bonometti L."/>
            <person name="Westerberg I."/>
            <person name="Brannstrom I.O."/>
            <person name="Guillou S."/>
            <person name="Cros-Aarteil S."/>
            <person name="Calhoun S."/>
            <person name="Haridas S."/>
            <person name="Kuo A."/>
            <person name="Mondo S."/>
            <person name="Pangilinan J."/>
            <person name="Riley R."/>
            <person name="LaButti K."/>
            <person name="Andreopoulos B."/>
            <person name="Lipzen A."/>
            <person name="Chen C."/>
            <person name="Yan M."/>
            <person name="Daum C."/>
            <person name="Ng V."/>
            <person name="Clum A."/>
            <person name="Steindorff A."/>
            <person name="Ohm R.A."/>
            <person name="Martin F."/>
            <person name="Silar P."/>
            <person name="Natvig D.O."/>
            <person name="Lalanne C."/>
            <person name="Gautier V."/>
            <person name="Ament-Velasquez S.L."/>
            <person name="Kruys A."/>
            <person name="Hutchinson M.I."/>
            <person name="Powell A.J."/>
            <person name="Barry K."/>
            <person name="Miller A.N."/>
            <person name="Grigoriev I.V."/>
            <person name="Debuchy R."/>
            <person name="Gladieux P."/>
            <person name="Hiltunen Thoren M."/>
            <person name="Johannesson H."/>
        </authorList>
    </citation>
    <scope>NUCLEOTIDE SEQUENCE</scope>
    <source>
        <strain evidence="2">CBS 560.94</strain>
    </source>
</reference>
<feature type="chain" id="PRO_5042289609" evidence="1">
    <location>
        <begin position="18"/>
        <end position="222"/>
    </location>
</feature>
<keyword evidence="1" id="KW-0732">Signal</keyword>